<name>A0A0G3G732_9GAMM</name>
<dbReference type="NCBIfam" id="TIGR03824">
    <property type="entry name" value="FlgM_jcvi"/>
    <property type="match status" value="1"/>
</dbReference>
<evidence type="ECO:0000259" key="10">
    <source>
        <dbReference type="Pfam" id="PF04316"/>
    </source>
</evidence>
<keyword evidence="3" id="KW-0678">Repressor</keyword>
<dbReference type="STRING" id="106634.TVD_07930"/>
<evidence type="ECO:0000256" key="4">
    <source>
        <dbReference type="ARBA" id="ARBA00022795"/>
    </source>
</evidence>
<feature type="compositionally biased region" description="Polar residues" evidence="9">
    <location>
        <begin position="27"/>
        <end position="46"/>
    </location>
</feature>
<dbReference type="KEGG" id="tvr:TVD_07930"/>
<evidence type="ECO:0000313" key="11">
    <source>
        <dbReference type="EMBL" id="AKJ95292.1"/>
    </source>
</evidence>
<keyword evidence="11" id="KW-0969">Cilium</keyword>
<dbReference type="PATRIC" id="fig|106634.4.peg.1618"/>
<dbReference type="InterPro" id="IPR031316">
    <property type="entry name" value="FlgM_C"/>
</dbReference>
<feature type="domain" description="Anti-sigma-28 factor FlgM C-terminal" evidence="10">
    <location>
        <begin position="45"/>
        <end position="98"/>
    </location>
</feature>
<protein>
    <recommendedName>
        <fullName evidence="2">Negative regulator of flagellin synthesis</fullName>
    </recommendedName>
    <alternativeName>
        <fullName evidence="8">Anti-sigma-28 factor</fullName>
    </alternativeName>
</protein>
<evidence type="ECO:0000313" key="12">
    <source>
        <dbReference type="Proteomes" id="UP000064201"/>
    </source>
</evidence>
<comment type="similarity">
    <text evidence="1">Belongs to the FlgM family.</text>
</comment>
<dbReference type="GO" id="GO:0044781">
    <property type="term" value="P:bacterial-type flagellum organization"/>
    <property type="evidence" value="ECO:0007669"/>
    <property type="project" value="UniProtKB-KW"/>
</dbReference>
<evidence type="ECO:0000256" key="3">
    <source>
        <dbReference type="ARBA" id="ARBA00022491"/>
    </source>
</evidence>
<gene>
    <name evidence="11" type="ORF">TVD_07930</name>
</gene>
<feature type="region of interest" description="Disordered" evidence="9">
    <location>
        <begin position="1"/>
        <end position="46"/>
    </location>
</feature>
<keyword evidence="11" id="KW-0282">Flagellum</keyword>
<evidence type="ECO:0000256" key="7">
    <source>
        <dbReference type="ARBA" id="ARBA00024739"/>
    </source>
</evidence>
<dbReference type="Proteomes" id="UP000064201">
    <property type="component" value="Chromosome"/>
</dbReference>
<keyword evidence="6" id="KW-0804">Transcription</keyword>
<organism evidence="11 12">
    <name type="scientific">Thioalkalivibrio versutus</name>
    <dbReference type="NCBI Taxonomy" id="106634"/>
    <lineage>
        <taxon>Bacteria</taxon>
        <taxon>Pseudomonadati</taxon>
        <taxon>Pseudomonadota</taxon>
        <taxon>Gammaproteobacteria</taxon>
        <taxon>Chromatiales</taxon>
        <taxon>Ectothiorhodospiraceae</taxon>
        <taxon>Thioalkalivibrio</taxon>
    </lineage>
</organism>
<keyword evidence="12" id="KW-1185">Reference proteome</keyword>
<proteinExistence type="inferred from homology"/>
<dbReference type="InterPro" id="IPR007412">
    <property type="entry name" value="FlgM"/>
</dbReference>
<dbReference type="Pfam" id="PF04316">
    <property type="entry name" value="FlgM"/>
    <property type="match status" value="1"/>
</dbReference>
<comment type="function">
    <text evidence="7">Responsible for the coupling of flagellin expression to flagellar assembly by preventing expression of the flagellin genes when a component of the middle class of proteins is defective. It negatively regulates flagellar genes by inhibiting the activity of FliA by directly binding to FliA.</text>
</comment>
<evidence type="ECO:0000256" key="2">
    <source>
        <dbReference type="ARBA" id="ARBA00017823"/>
    </source>
</evidence>
<keyword evidence="4" id="KW-1005">Bacterial flagellum biogenesis</keyword>
<dbReference type="InterPro" id="IPR035890">
    <property type="entry name" value="Anti-sigma-28_factor_FlgM_sf"/>
</dbReference>
<dbReference type="RefSeq" id="WP_018938525.1">
    <property type="nucleotide sequence ID" value="NZ_CP011367.1"/>
</dbReference>
<evidence type="ECO:0000256" key="6">
    <source>
        <dbReference type="ARBA" id="ARBA00023163"/>
    </source>
</evidence>
<keyword evidence="11" id="KW-0966">Cell projection</keyword>
<dbReference type="OrthoDB" id="5738369at2"/>
<dbReference type="SUPFAM" id="SSF101498">
    <property type="entry name" value="Anti-sigma factor FlgM"/>
    <property type="match status" value="1"/>
</dbReference>
<accession>A0A0G3G732</accession>
<evidence type="ECO:0000256" key="9">
    <source>
        <dbReference type="SAM" id="MobiDB-lite"/>
    </source>
</evidence>
<dbReference type="AlphaFoldDB" id="A0A0G3G732"/>
<keyword evidence="5" id="KW-0805">Transcription regulation</keyword>
<reference evidence="11 12" key="1">
    <citation type="submission" date="2015-04" db="EMBL/GenBank/DDBJ databases">
        <title>Complete Sequence for the Genome of the Thioalkalivibrio versutus D301.</title>
        <authorList>
            <person name="Mu T."/>
            <person name="Zhou J."/>
            <person name="Xu X."/>
        </authorList>
    </citation>
    <scope>NUCLEOTIDE SEQUENCE [LARGE SCALE GENOMIC DNA]</scope>
    <source>
        <strain evidence="11 12">D301</strain>
    </source>
</reference>
<evidence type="ECO:0000256" key="1">
    <source>
        <dbReference type="ARBA" id="ARBA00005322"/>
    </source>
</evidence>
<evidence type="ECO:0000256" key="8">
    <source>
        <dbReference type="ARBA" id="ARBA00030117"/>
    </source>
</evidence>
<dbReference type="GO" id="GO:0045892">
    <property type="term" value="P:negative regulation of DNA-templated transcription"/>
    <property type="evidence" value="ECO:0007669"/>
    <property type="project" value="InterPro"/>
</dbReference>
<dbReference type="EMBL" id="CP011367">
    <property type="protein sequence ID" value="AKJ95292.1"/>
    <property type="molecule type" value="Genomic_DNA"/>
</dbReference>
<feature type="compositionally biased region" description="Polar residues" evidence="9">
    <location>
        <begin position="1"/>
        <end position="18"/>
    </location>
</feature>
<sequence>MDIKGLNTNSLRPDSQNPGVKGRDESGNTASRAPASGNASTANNDSVTLTGAAQAMNAAAGAGDTAPFDAARVAELREAISSGNYPVDNQQLADRMIDLESLLR</sequence>
<evidence type="ECO:0000256" key="5">
    <source>
        <dbReference type="ARBA" id="ARBA00023015"/>
    </source>
</evidence>